<feature type="domain" description="Periplasmic copper-binding protein NosD beta helix" evidence="1">
    <location>
        <begin position="134"/>
        <end position="282"/>
    </location>
</feature>
<dbReference type="Pfam" id="PF05048">
    <property type="entry name" value="NosD"/>
    <property type="match status" value="1"/>
</dbReference>
<evidence type="ECO:0000313" key="3">
    <source>
        <dbReference type="Proteomes" id="UP000184609"/>
    </source>
</evidence>
<sequence length="305" mass="34061">MNYFSFLFFSLLVLLTLGNTNQKSTQEFFYPSFDNFGDTLYVDPPTGLFDEDRELIISTLKLSKPGDVILFSPGTYRIGSLIDLDVPELTLIGHEEGTIIRGCEPDEMVDIEPSIFGCGGFELIADSQTIKNFTFEYAWHGIIIGCCMPKNIEEAESGSSFTTTSYGGHIIENNTFRNNPTGIRVTGNSPIPTKISNNIFHDNYHGLTINGGNVTVENNHFFSKEPTNVPIDHVTHNAIGVWPYEEWLTNTEGIEKEKDCTNNYILNNYIENLEIGIEVYGNNPDELEKDGKCGTTIVQGNKIVN</sequence>
<dbReference type="InterPro" id="IPR007742">
    <property type="entry name" value="NosD_dom"/>
</dbReference>
<organism evidence="2 3">
    <name type="scientific">Algoriphagus zhangzhouensis</name>
    <dbReference type="NCBI Taxonomy" id="1073327"/>
    <lineage>
        <taxon>Bacteria</taxon>
        <taxon>Pseudomonadati</taxon>
        <taxon>Bacteroidota</taxon>
        <taxon>Cytophagia</taxon>
        <taxon>Cytophagales</taxon>
        <taxon>Cyclobacteriaceae</taxon>
        <taxon>Algoriphagus</taxon>
    </lineage>
</organism>
<name>A0A1M7ZEM8_9BACT</name>
<reference evidence="3" key="1">
    <citation type="submission" date="2016-12" db="EMBL/GenBank/DDBJ databases">
        <authorList>
            <person name="Varghese N."/>
            <person name="Submissions S."/>
        </authorList>
    </citation>
    <scope>NUCLEOTIDE SEQUENCE [LARGE SCALE GENOMIC DNA]</scope>
    <source>
        <strain evidence="3">DSM 25035</strain>
    </source>
</reference>
<accession>A0A1M7ZEM8</accession>
<dbReference type="RefSeq" id="WP_073572295.1">
    <property type="nucleotide sequence ID" value="NZ_FRXN01000003.1"/>
</dbReference>
<dbReference type="EMBL" id="FRXN01000003">
    <property type="protein sequence ID" value="SHO63333.1"/>
    <property type="molecule type" value="Genomic_DNA"/>
</dbReference>
<gene>
    <name evidence="2" type="ORF">SAMN04488108_2682</name>
</gene>
<dbReference type="SUPFAM" id="SSF51126">
    <property type="entry name" value="Pectin lyase-like"/>
    <property type="match status" value="1"/>
</dbReference>
<proteinExistence type="predicted"/>
<evidence type="ECO:0000313" key="2">
    <source>
        <dbReference type="EMBL" id="SHO63333.1"/>
    </source>
</evidence>
<dbReference type="OrthoDB" id="9809796at2"/>
<keyword evidence="3" id="KW-1185">Reference proteome</keyword>
<dbReference type="SMART" id="SM00710">
    <property type="entry name" value="PbH1"/>
    <property type="match status" value="3"/>
</dbReference>
<dbReference type="InterPro" id="IPR011050">
    <property type="entry name" value="Pectin_lyase_fold/virulence"/>
</dbReference>
<dbReference type="InterPro" id="IPR012334">
    <property type="entry name" value="Pectin_lyas_fold"/>
</dbReference>
<dbReference type="InterPro" id="IPR006626">
    <property type="entry name" value="PbH1"/>
</dbReference>
<dbReference type="Gene3D" id="2.160.20.10">
    <property type="entry name" value="Single-stranded right-handed beta-helix, Pectin lyase-like"/>
    <property type="match status" value="1"/>
</dbReference>
<dbReference type="Proteomes" id="UP000184609">
    <property type="component" value="Unassembled WGS sequence"/>
</dbReference>
<evidence type="ECO:0000259" key="1">
    <source>
        <dbReference type="Pfam" id="PF05048"/>
    </source>
</evidence>
<dbReference type="STRING" id="1073327.SAMN04488108_2682"/>
<dbReference type="AlphaFoldDB" id="A0A1M7ZEM8"/>
<protein>
    <recommendedName>
        <fullName evidence="1">Periplasmic copper-binding protein NosD beta helix domain-containing protein</fullName>
    </recommendedName>
</protein>